<comment type="caution">
    <text evidence="2">The sequence shown here is derived from an EMBL/GenBank/DDBJ whole genome shotgun (WGS) entry which is preliminary data.</text>
</comment>
<name>A0A0F9E364_9ZZZZ</name>
<evidence type="ECO:0000313" key="2">
    <source>
        <dbReference type="EMBL" id="KKL60566.1"/>
    </source>
</evidence>
<feature type="domain" description="ThuA-like" evidence="1">
    <location>
        <begin position="3"/>
        <end position="204"/>
    </location>
</feature>
<dbReference type="AlphaFoldDB" id="A0A0F9E364"/>
<proteinExistence type="predicted"/>
<dbReference type="CDD" id="cd03143">
    <property type="entry name" value="A4_beta-galactosidase_middle_domain"/>
    <property type="match status" value="1"/>
</dbReference>
<feature type="non-terminal residue" evidence="2">
    <location>
        <position position="1"/>
    </location>
</feature>
<dbReference type="SUPFAM" id="SSF52317">
    <property type="entry name" value="Class I glutamine amidotransferase-like"/>
    <property type="match status" value="1"/>
</dbReference>
<evidence type="ECO:0000259" key="1">
    <source>
        <dbReference type="Pfam" id="PF06283"/>
    </source>
</evidence>
<dbReference type="InterPro" id="IPR029010">
    <property type="entry name" value="ThuA-like"/>
</dbReference>
<dbReference type="EMBL" id="LAZR01029105">
    <property type="protein sequence ID" value="KKL60566.1"/>
    <property type="molecule type" value="Genomic_DNA"/>
</dbReference>
<dbReference type="Pfam" id="PF06283">
    <property type="entry name" value="ThuA"/>
    <property type="match status" value="1"/>
</dbReference>
<gene>
    <name evidence="2" type="ORF">LCGC14_2204030</name>
</gene>
<accession>A0A0F9E364</accession>
<organism evidence="2">
    <name type="scientific">marine sediment metagenome</name>
    <dbReference type="NCBI Taxonomy" id="412755"/>
    <lineage>
        <taxon>unclassified sequences</taxon>
        <taxon>metagenomes</taxon>
        <taxon>ecological metagenomes</taxon>
    </lineage>
</organism>
<sequence length="309" mass="34933">TYEYMKHYRIVCLNNMACMSEDQIAAIERYVDRGGNILVTHETSLYDERGVRRRNFGLAHVLGVDFVQFPQQFTEQIAPGYPVKDKGRKDWVMWTDVPVPGGKPPTHSYMKITKEHPVTDGLIGKLLPIKSHVYVNDRNDNSLGWQRGTSLHSHPLGDETGFPAVVAGTYGKGKFVYIAGDVGEAYFDSQSIRLRNLVENAIRWFVDGELPVKVAVPKNVEIALHEGKDRLIVYLVNFISDAMETSEEITETIPLHDVDIRIKVPEGRSITEATALRSKKSLVPEIQGKYCKITLPRLEEFELVSFELS</sequence>
<dbReference type="InterPro" id="IPR029062">
    <property type="entry name" value="Class_I_gatase-like"/>
</dbReference>
<protein>
    <recommendedName>
        <fullName evidence="1">ThuA-like domain-containing protein</fullName>
    </recommendedName>
</protein>
<reference evidence="2" key="1">
    <citation type="journal article" date="2015" name="Nature">
        <title>Complex archaea that bridge the gap between prokaryotes and eukaryotes.</title>
        <authorList>
            <person name="Spang A."/>
            <person name="Saw J.H."/>
            <person name="Jorgensen S.L."/>
            <person name="Zaremba-Niedzwiedzka K."/>
            <person name="Martijn J."/>
            <person name="Lind A.E."/>
            <person name="van Eijk R."/>
            <person name="Schleper C."/>
            <person name="Guy L."/>
            <person name="Ettema T.J."/>
        </authorList>
    </citation>
    <scope>NUCLEOTIDE SEQUENCE</scope>
</reference>
<dbReference type="Gene3D" id="3.40.50.880">
    <property type="match status" value="1"/>
</dbReference>